<comment type="catalytic activity">
    <reaction evidence="1">
        <text>3-hydroxy-2-methylpropanoyl-CoA + H2O = 3-hydroxy-2-methylpropanoate + CoA + H(+)</text>
        <dbReference type="Rhea" id="RHEA:20888"/>
        <dbReference type="ChEBI" id="CHEBI:11805"/>
        <dbReference type="ChEBI" id="CHEBI:15377"/>
        <dbReference type="ChEBI" id="CHEBI:15378"/>
        <dbReference type="ChEBI" id="CHEBI:57287"/>
        <dbReference type="ChEBI" id="CHEBI:57340"/>
        <dbReference type="EC" id="3.1.2.4"/>
    </reaction>
</comment>
<dbReference type="RefSeq" id="WP_136140857.1">
    <property type="nucleotide sequence ID" value="NZ_CP039247.1"/>
</dbReference>
<evidence type="ECO:0000259" key="4">
    <source>
        <dbReference type="Pfam" id="PF16113"/>
    </source>
</evidence>
<gene>
    <name evidence="5" type="primary">echA3</name>
    <name evidence="5" type="ORF">CENDO_03870</name>
</gene>
<dbReference type="GO" id="GO:0016829">
    <property type="term" value="F:lyase activity"/>
    <property type="evidence" value="ECO:0007669"/>
    <property type="project" value="UniProtKB-KW"/>
</dbReference>
<accession>A0A4P7QH78</accession>
<sequence>MTSQDAQPVDSTIITSVRKTTGLIELNRPKALNSLNPEMINSMTEALEAWKDDDSITQVVVYTQNRKAFCSGGDVRYAREAVLAGDHGAADDFFEREYAMNALIANYPKPYIALLDGIVMGGGLGISGHGSHRVISENAVASMPEMNIAYITDVGLPFLSQRMVGTRGKASPELAKYWALTGYRMKAPDLIWSGLATHHVADIDGAFEAIIERGVDEALAELATQPSGDPELAESIATIEEIFTDRPWSEIDAALNAHPNARFVEDTRKLMSAASPTAVVAANELFNATLALGSVREELDLEVELGKYMRRYPDFVEGVRAVLVDKDGNPQWQPARFEEVDFKAIEAALKG</sequence>
<dbReference type="CDD" id="cd06558">
    <property type="entry name" value="crotonase-like"/>
    <property type="match status" value="1"/>
</dbReference>
<evidence type="ECO:0000313" key="5">
    <source>
        <dbReference type="EMBL" id="QCB28067.1"/>
    </source>
</evidence>
<dbReference type="InterPro" id="IPR045004">
    <property type="entry name" value="ECH_dom"/>
</dbReference>
<keyword evidence="3" id="KW-0378">Hydrolase</keyword>
<dbReference type="InterPro" id="IPR032259">
    <property type="entry name" value="HIBYL-CoA-H"/>
</dbReference>
<evidence type="ECO:0000256" key="1">
    <source>
        <dbReference type="ARBA" id="ARBA00001709"/>
    </source>
</evidence>
<dbReference type="GO" id="GO:0003860">
    <property type="term" value="F:3-hydroxyisobutyryl-CoA hydrolase activity"/>
    <property type="evidence" value="ECO:0007669"/>
    <property type="project" value="UniProtKB-EC"/>
</dbReference>
<dbReference type="GO" id="GO:0006574">
    <property type="term" value="P:L-valine catabolic process"/>
    <property type="evidence" value="ECO:0007669"/>
    <property type="project" value="TreeGrafter"/>
</dbReference>
<keyword evidence="5" id="KW-0456">Lyase</keyword>
<evidence type="ECO:0000313" key="6">
    <source>
        <dbReference type="Proteomes" id="UP000296352"/>
    </source>
</evidence>
<reference evidence="5 6" key="1">
    <citation type="submission" date="2019-04" db="EMBL/GenBank/DDBJ databases">
        <title>Corynebacterium endometrii sp. nov., isolated from the uterus of a cow with endometritis.</title>
        <authorList>
            <person name="Ballas P."/>
            <person name="Ruckert C."/>
            <person name="Wagener K."/>
            <person name="Drillich M."/>
            <person name="Kaempfer P."/>
            <person name="Busse H.-J."/>
            <person name="Ehling-Schulz M."/>
        </authorList>
    </citation>
    <scope>NUCLEOTIDE SEQUENCE [LARGE SCALE GENOMIC DNA]</scope>
    <source>
        <strain evidence="5 6">LMM-1653</strain>
    </source>
</reference>
<dbReference type="InterPro" id="IPR029045">
    <property type="entry name" value="ClpP/crotonase-like_dom_sf"/>
</dbReference>
<evidence type="ECO:0000256" key="3">
    <source>
        <dbReference type="ARBA" id="ARBA00022801"/>
    </source>
</evidence>
<dbReference type="AlphaFoldDB" id="A0A4P7QH78"/>
<dbReference type="EMBL" id="CP039247">
    <property type="protein sequence ID" value="QCB28067.1"/>
    <property type="molecule type" value="Genomic_DNA"/>
</dbReference>
<protein>
    <recommendedName>
        <fullName evidence="2">3-hydroxyisobutyryl-CoA hydrolase</fullName>
        <ecNumber evidence="2">3.1.2.4</ecNumber>
    </recommendedName>
</protein>
<dbReference type="PANTHER" id="PTHR43176:SF3">
    <property type="entry name" value="3-HYDROXYISOBUTYRYL-COA HYDROLASE, MITOCHONDRIAL"/>
    <property type="match status" value="1"/>
</dbReference>
<dbReference type="EC" id="3.1.2.4" evidence="2"/>
<keyword evidence="6" id="KW-1185">Reference proteome</keyword>
<name>A0A4P7QH78_9CORY</name>
<dbReference type="PANTHER" id="PTHR43176">
    <property type="entry name" value="3-HYDROXYISOBUTYRYL-COA HYDROLASE-RELATED"/>
    <property type="match status" value="1"/>
</dbReference>
<dbReference type="Proteomes" id="UP000296352">
    <property type="component" value="Chromosome"/>
</dbReference>
<dbReference type="SUPFAM" id="SSF52096">
    <property type="entry name" value="ClpP/crotonase"/>
    <property type="match status" value="1"/>
</dbReference>
<dbReference type="Pfam" id="PF16113">
    <property type="entry name" value="ECH_2"/>
    <property type="match status" value="1"/>
</dbReference>
<feature type="domain" description="Enoyl-CoA hydratase/isomerase" evidence="4">
    <location>
        <begin position="22"/>
        <end position="347"/>
    </location>
</feature>
<dbReference type="KEGG" id="cee:CENDO_03870"/>
<evidence type="ECO:0000256" key="2">
    <source>
        <dbReference type="ARBA" id="ARBA00011915"/>
    </source>
</evidence>
<proteinExistence type="predicted"/>
<organism evidence="5 6">
    <name type="scientific">Corynebacterium endometrii</name>
    <dbReference type="NCBI Taxonomy" id="2488819"/>
    <lineage>
        <taxon>Bacteria</taxon>
        <taxon>Bacillati</taxon>
        <taxon>Actinomycetota</taxon>
        <taxon>Actinomycetes</taxon>
        <taxon>Mycobacteriales</taxon>
        <taxon>Corynebacteriaceae</taxon>
        <taxon>Corynebacterium</taxon>
    </lineage>
</organism>
<dbReference type="Gene3D" id="3.90.226.10">
    <property type="entry name" value="2-enoyl-CoA Hydratase, Chain A, domain 1"/>
    <property type="match status" value="1"/>
</dbReference>
<dbReference type="NCBIfam" id="NF004127">
    <property type="entry name" value="PRK05617.1"/>
    <property type="match status" value="1"/>
</dbReference>
<dbReference type="OrthoDB" id="9790967at2"/>